<dbReference type="Proteomes" id="UP000000390">
    <property type="component" value="Plasmid 4"/>
</dbReference>
<gene>
    <name evidence="3" type="ordered locus">HacjB3_17358</name>
    <name evidence="4" type="ordered locus">HacjB3_19358</name>
    <name evidence="5" type="ORF">C497_00170</name>
</gene>
<feature type="compositionally biased region" description="Low complexity" evidence="1">
    <location>
        <begin position="287"/>
        <end position="308"/>
    </location>
</feature>
<feature type="compositionally biased region" description="Low complexity" evidence="1">
    <location>
        <begin position="346"/>
        <end position="370"/>
    </location>
</feature>
<evidence type="ECO:0000313" key="6">
    <source>
        <dbReference type="Proteomes" id="UP000000390"/>
    </source>
</evidence>
<dbReference type="Proteomes" id="UP000000390">
    <property type="component" value="Plasmid 2"/>
</dbReference>
<dbReference type="eggNOG" id="arCOG07767">
    <property type="taxonomic scope" value="Archaea"/>
</dbReference>
<evidence type="ECO:0008006" key="8">
    <source>
        <dbReference type="Google" id="ProtNLM"/>
    </source>
</evidence>
<proteinExistence type="predicted"/>
<feature type="transmembrane region" description="Helical" evidence="2">
    <location>
        <begin position="141"/>
        <end position="164"/>
    </location>
</feature>
<keyword evidence="7" id="KW-1185">Reference proteome</keyword>
<dbReference type="KEGG" id="hje:HacjB3_19358"/>
<feature type="compositionally biased region" description="Basic residues" evidence="1">
    <location>
        <begin position="380"/>
        <end position="403"/>
    </location>
</feature>
<feature type="transmembrane region" description="Helical" evidence="2">
    <location>
        <begin position="240"/>
        <end position="262"/>
    </location>
</feature>
<dbReference type="KEGG" id="hje:HacjB3_17358"/>
<keyword evidence="2" id="KW-0812">Transmembrane</keyword>
<dbReference type="AlphaFoldDB" id="D8JCR9"/>
<protein>
    <recommendedName>
        <fullName evidence="8">TrbL/VirB6 plasmid conjugal transfer protein</fullName>
    </recommendedName>
</protein>
<feature type="transmembrane region" description="Helical" evidence="2">
    <location>
        <begin position="97"/>
        <end position="121"/>
    </location>
</feature>
<reference evidence="3 6" key="1">
    <citation type="journal article" date="2010" name="J. Bacteriol.">
        <title>Complete genome sequence of Halalkalicoccus jeotgali B3(T), an extremely halophilic archaeon.</title>
        <authorList>
            <person name="Roh S.W."/>
            <person name="Nam Y.D."/>
            <person name="Nam S.H."/>
            <person name="Choi S.H."/>
            <person name="Park H.S."/>
            <person name="Bae J.W."/>
        </authorList>
    </citation>
    <scope>NUCLEOTIDE SEQUENCE [LARGE SCALE GENOMIC DNA]</scope>
    <source>
        <strain evidence="3">B3</strain>
        <strain evidence="6">DSM 18796 / CECT 7217 / JCM 14584 / KCTC 4019 / B3</strain>
        <plasmid evidence="6">2</plasmid>
        <plasmid evidence="6">4</plasmid>
    </source>
</reference>
<sequence>MPSVPGPGDWLEGAIEWIWADIQDGVAGYADELNAAFVGIAAPGEPTSPSSWIMPTGMWNVPAAFYVAATSMSAPLWAAGLIYMFDIKSRQKQREILRTLIYSAFATLTGMVLLGLYFNGINTISTAIAPGGNEFVQNGSGIVQLGLGHIVVLVLMAINAGVVIVGGLIMYGIYMLPLVLFAFFPFIVASKAVPVKPLQSTANLGLTALGMLPLLRIIQSLLLRLADMMIWDAVGLGTQIASLLGTAIILAFALLGLPWIFFKNIETASGLALSTITVKKANRGASTANNAATSAGSRAKSRLKSAAAPYATKARSTANQTAANAKQRAGSRMGGAMLTAKFGRPGSSCSKRSTGTSPSSTSQGSASKTTNSEANSSRTARNRAINRQRRDAVKRRRRSRSDD</sequence>
<name>D8JCR9_HALJB</name>
<feature type="transmembrane region" description="Helical" evidence="2">
    <location>
        <begin position="63"/>
        <end position="85"/>
    </location>
</feature>
<keyword evidence="3" id="KW-0614">Plasmid</keyword>
<evidence type="ECO:0000256" key="2">
    <source>
        <dbReference type="SAM" id="Phobius"/>
    </source>
</evidence>
<dbReference type="EMBL" id="AOHV01000002">
    <property type="protein sequence ID" value="ELY41657.1"/>
    <property type="molecule type" value="Genomic_DNA"/>
</dbReference>
<dbReference type="Proteomes" id="UP000011645">
    <property type="component" value="Unassembled WGS sequence"/>
</dbReference>
<dbReference type="EMBL" id="CP002064">
    <property type="protein sequence ID" value="ADJ16814.1"/>
    <property type="molecule type" value="Genomic_DNA"/>
</dbReference>
<feature type="compositionally biased region" description="Polar residues" evidence="1">
    <location>
        <begin position="314"/>
        <end position="324"/>
    </location>
</feature>
<feature type="region of interest" description="Disordered" evidence="1">
    <location>
        <begin position="287"/>
        <end position="403"/>
    </location>
</feature>
<dbReference type="RefSeq" id="WP_008413581.1">
    <property type="nucleotide sequence ID" value="NZ_AOHV01000002.1"/>
</dbReference>
<feature type="transmembrane region" description="Helical" evidence="2">
    <location>
        <begin position="171"/>
        <end position="189"/>
    </location>
</feature>
<dbReference type="Pfam" id="PF19590">
    <property type="entry name" value="TrbL_3"/>
    <property type="match status" value="1"/>
</dbReference>
<evidence type="ECO:0000313" key="7">
    <source>
        <dbReference type="Proteomes" id="UP000011645"/>
    </source>
</evidence>
<keyword evidence="2" id="KW-1133">Transmembrane helix</keyword>
<accession>D8JCR9</accession>
<feature type="transmembrane region" description="Helical" evidence="2">
    <location>
        <begin position="201"/>
        <end position="219"/>
    </location>
</feature>
<dbReference type="EMBL" id="CP002066">
    <property type="protein sequence ID" value="ADJ17208.1"/>
    <property type="molecule type" value="Genomic_DNA"/>
</dbReference>
<dbReference type="PATRIC" id="fig|795797.18.peg.3390"/>
<geneLocation type="plasmid" evidence="4 6">
    <name>4</name>
</geneLocation>
<geneLocation type="plasmid" evidence="3 6">
    <name>2</name>
</geneLocation>
<dbReference type="HOGENOM" id="CLU_682583_0_0_2"/>
<dbReference type="InterPro" id="IPR045782">
    <property type="entry name" value="TrbL_3"/>
</dbReference>
<organism evidence="3 6">
    <name type="scientific">Halalkalicoccus jeotgali (strain DSM 18796 / CECT 7217 / JCM 14584 / KCTC 4019 / B3)</name>
    <dbReference type="NCBI Taxonomy" id="795797"/>
    <lineage>
        <taxon>Archaea</taxon>
        <taxon>Methanobacteriati</taxon>
        <taxon>Methanobacteriota</taxon>
        <taxon>Stenosarchaea group</taxon>
        <taxon>Halobacteria</taxon>
        <taxon>Halobacteriales</taxon>
        <taxon>Halococcaceae</taxon>
        <taxon>Halalkalicoccus</taxon>
    </lineage>
</organism>
<evidence type="ECO:0000313" key="4">
    <source>
        <dbReference type="EMBL" id="ADJ17208.1"/>
    </source>
</evidence>
<evidence type="ECO:0000313" key="3">
    <source>
        <dbReference type="EMBL" id="ADJ16814.1"/>
    </source>
</evidence>
<evidence type="ECO:0000256" key="1">
    <source>
        <dbReference type="SAM" id="MobiDB-lite"/>
    </source>
</evidence>
<keyword evidence="2" id="KW-0472">Membrane</keyword>
<evidence type="ECO:0000313" key="5">
    <source>
        <dbReference type="EMBL" id="ELY41657.1"/>
    </source>
</evidence>
<reference evidence="5 7" key="2">
    <citation type="journal article" date="2014" name="PLoS Genet.">
        <title>Phylogenetically driven sequencing of extremely halophilic archaea reveals strategies for static and dynamic osmo-response.</title>
        <authorList>
            <person name="Becker E.A."/>
            <person name="Seitzer P.M."/>
            <person name="Tritt A."/>
            <person name="Larsen D."/>
            <person name="Krusor M."/>
            <person name="Yao A.I."/>
            <person name="Wu D."/>
            <person name="Madern D."/>
            <person name="Eisen J.A."/>
            <person name="Darling A.E."/>
            <person name="Facciotti M.T."/>
        </authorList>
    </citation>
    <scope>NUCLEOTIDE SEQUENCE [LARGE SCALE GENOMIC DNA]</scope>
    <source>
        <strain evidence="5">B3</strain>
        <strain evidence="7">DSM 18796 / CECT 7217 / JCM 14584 / KCTC 4019 / B3</strain>
    </source>
</reference>